<dbReference type="EMBL" id="CAUOFW020001691">
    <property type="protein sequence ID" value="CAK9147498.1"/>
    <property type="molecule type" value="Genomic_DNA"/>
</dbReference>
<name>A0ABC8RR86_9AQUA</name>
<sequence length="125" mass="14645">MSVILEQESFLQSIALLGALLQKTCINSSRLLSTSTSFRGLCRARYVSIEQQHIKTIFMCIIVNREVQVNVAGSFIRTSNRHPQHSFSWLTHLCSRVSNVRNIYAKIFDWEYVLLKRFYFIREKL</sequence>
<keyword evidence="2" id="KW-1185">Reference proteome</keyword>
<comment type="caution">
    <text evidence="1">The sequence shown here is derived from an EMBL/GenBank/DDBJ whole genome shotgun (WGS) entry which is preliminary data.</text>
</comment>
<gene>
    <name evidence="1" type="ORF">ILEXP_LOCUS15403</name>
</gene>
<reference evidence="1 2" key="1">
    <citation type="submission" date="2024-02" db="EMBL/GenBank/DDBJ databases">
        <authorList>
            <person name="Vignale AGUSTIN F."/>
            <person name="Sosa J E."/>
            <person name="Modenutti C."/>
        </authorList>
    </citation>
    <scope>NUCLEOTIDE SEQUENCE [LARGE SCALE GENOMIC DNA]</scope>
</reference>
<evidence type="ECO:0000313" key="2">
    <source>
        <dbReference type="Proteomes" id="UP001642360"/>
    </source>
</evidence>
<dbReference type="Proteomes" id="UP001642360">
    <property type="component" value="Unassembled WGS sequence"/>
</dbReference>
<evidence type="ECO:0000313" key="1">
    <source>
        <dbReference type="EMBL" id="CAK9147498.1"/>
    </source>
</evidence>
<dbReference type="AlphaFoldDB" id="A0ABC8RR86"/>
<organism evidence="1 2">
    <name type="scientific">Ilex paraguariensis</name>
    <name type="common">yerba mate</name>
    <dbReference type="NCBI Taxonomy" id="185542"/>
    <lineage>
        <taxon>Eukaryota</taxon>
        <taxon>Viridiplantae</taxon>
        <taxon>Streptophyta</taxon>
        <taxon>Embryophyta</taxon>
        <taxon>Tracheophyta</taxon>
        <taxon>Spermatophyta</taxon>
        <taxon>Magnoliopsida</taxon>
        <taxon>eudicotyledons</taxon>
        <taxon>Gunneridae</taxon>
        <taxon>Pentapetalae</taxon>
        <taxon>asterids</taxon>
        <taxon>campanulids</taxon>
        <taxon>Aquifoliales</taxon>
        <taxon>Aquifoliaceae</taxon>
        <taxon>Ilex</taxon>
    </lineage>
</organism>
<protein>
    <submittedName>
        <fullName evidence="1">Uncharacterized protein</fullName>
    </submittedName>
</protein>
<accession>A0ABC8RR86</accession>
<proteinExistence type="predicted"/>